<dbReference type="SUPFAM" id="SSF51344">
    <property type="entry name" value="Epsilon subunit of F1F0-ATP synthase N-terminal domain"/>
    <property type="match status" value="1"/>
</dbReference>
<dbReference type="Proteomes" id="UP001174196">
    <property type="component" value="Unassembled WGS sequence"/>
</dbReference>
<evidence type="ECO:0000256" key="2">
    <source>
        <dbReference type="ARBA" id="ARBA00004202"/>
    </source>
</evidence>
<proteinExistence type="inferred from homology"/>
<dbReference type="InterPro" id="IPR020546">
    <property type="entry name" value="ATP_synth_F1_dsu/esu_N"/>
</dbReference>
<keyword evidence="7 13" id="KW-0406">Ion transport</keyword>
<evidence type="ECO:0000256" key="7">
    <source>
        <dbReference type="ARBA" id="ARBA00023065"/>
    </source>
</evidence>
<evidence type="ECO:0000256" key="13">
    <source>
        <dbReference type="HAMAP-Rule" id="MF_00530"/>
    </source>
</evidence>
<keyword evidence="18" id="KW-1185">Reference proteome</keyword>
<dbReference type="InterPro" id="IPR001469">
    <property type="entry name" value="ATP_synth_F1_dsu/esu"/>
</dbReference>
<evidence type="ECO:0000259" key="15">
    <source>
        <dbReference type="Pfam" id="PF00401"/>
    </source>
</evidence>
<comment type="subcellular location">
    <subcellularLocation>
        <location evidence="2 13">Cell membrane</location>
        <topology evidence="2 13">Peripheral membrane protein</topology>
    </subcellularLocation>
</comment>
<evidence type="ECO:0000256" key="9">
    <source>
        <dbReference type="ARBA" id="ARBA00023196"/>
    </source>
</evidence>
<keyword evidence="8 13" id="KW-0472">Membrane</keyword>
<dbReference type="InterPro" id="IPR036771">
    <property type="entry name" value="ATPsynth_dsu/esu_N"/>
</dbReference>
<dbReference type="NCBIfam" id="TIGR01216">
    <property type="entry name" value="ATP_synt_epsi"/>
    <property type="match status" value="1"/>
</dbReference>
<evidence type="ECO:0000259" key="16">
    <source>
        <dbReference type="Pfam" id="PF02823"/>
    </source>
</evidence>
<dbReference type="EMBL" id="JANRHH010000013">
    <property type="protein sequence ID" value="MDN4592775.1"/>
    <property type="molecule type" value="Genomic_DNA"/>
</dbReference>
<organism evidence="17 18">
    <name type="scientific">Polycladomyces subterraneus</name>
    <dbReference type="NCBI Taxonomy" id="1016997"/>
    <lineage>
        <taxon>Bacteria</taxon>
        <taxon>Bacillati</taxon>
        <taxon>Bacillota</taxon>
        <taxon>Bacilli</taxon>
        <taxon>Bacillales</taxon>
        <taxon>Thermoactinomycetaceae</taxon>
        <taxon>Polycladomyces</taxon>
    </lineage>
</organism>
<dbReference type="Gene3D" id="2.60.15.10">
    <property type="entry name" value="F0F1 ATP synthase delta/epsilon subunit, N-terminal"/>
    <property type="match status" value="1"/>
</dbReference>
<evidence type="ECO:0000256" key="3">
    <source>
        <dbReference type="ARBA" id="ARBA00005712"/>
    </source>
</evidence>
<dbReference type="CDD" id="cd12152">
    <property type="entry name" value="F1-ATPase_delta"/>
    <property type="match status" value="1"/>
</dbReference>
<accession>A0ABT8IJ16</accession>
<sequence>MSTIQLDIVTPERKVFSDEVEMVITRAAEGDIGILPKHAPFVSPLDVTVVRIKKDGNERQVAVSRGFLEVRPEKVTVLAEAAELAEEIDVERAKAAKERAERRLAEGSPDLDRARAEYALRRAENRLNVARPGDNRK</sequence>
<evidence type="ECO:0000256" key="12">
    <source>
        <dbReference type="ARBA" id="ARBA00031795"/>
    </source>
</evidence>
<dbReference type="InterPro" id="IPR036794">
    <property type="entry name" value="ATP_F1_dsu/esu_C_sf"/>
</dbReference>
<evidence type="ECO:0000256" key="1">
    <source>
        <dbReference type="ARBA" id="ARBA00003543"/>
    </source>
</evidence>
<evidence type="ECO:0000256" key="8">
    <source>
        <dbReference type="ARBA" id="ARBA00023136"/>
    </source>
</evidence>
<evidence type="ECO:0000256" key="6">
    <source>
        <dbReference type="ARBA" id="ARBA00022781"/>
    </source>
</evidence>
<evidence type="ECO:0000313" key="18">
    <source>
        <dbReference type="Proteomes" id="UP001174196"/>
    </source>
</evidence>
<gene>
    <name evidence="13" type="primary">atpC</name>
    <name evidence="17" type="ORF">NWF35_02385</name>
</gene>
<protein>
    <recommendedName>
        <fullName evidence="4 13">ATP synthase epsilon chain</fullName>
    </recommendedName>
    <alternativeName>
        <fullName evidence="12 13">ATP synthase F1 sector epsilon subunit</fullName>
    </alternativeName>
    <alternativeName>
        <fullName evidence="11 13">F-ATPase epsilon subunit</fullName>
    </alternativeName>
</protein>
<comment type="function">
    <text evidence="1 13">Produces ATP from ADP in the presence of a proton gradient across the membrane.</text>
</comment>
<dbReference type="SUPFAM" id="SSF46604">
    <property type="entry name" value="Epsilon subunit of F1F0-ATP synthase C-terminal domain"/>
    <property type="match status" value="1"/>
</dbReference>
<feature type="domain" description="ATP synthase F1 complex delta/epsilon subunit N-terminal" evidence="16">
    <location>
        <begin position="4"/>
        <end position="82"/>
    </location>
</feature>
<evidence type="ECO:0000256" key="10">
    <source>
        <dbReference type="ARBA" id="ARBA00023310"/>
    </source>
</evidence>
<dbReference type="Pfam" id="PF02823">
    <property type="entry name" value="ATP-synt_DE_N"/>
    <property type="match status" value="1"/>
</dbReference>
<evidence type="ECO:0000256" key="11">
    <source>
        <dbReference type="ARBA" id="ARBA00030215"/>
    </source>
</evidence>
<dbReference type="PANTHER" id="PTHR13822:SF10">
    <property type="entry name" value="ATP SYNTHASE EPSILON CHAIN, CHLOROPLASTIC"/>
    <property type="match status" value="1"/>
</dbReference>
<keyword evidence="5 13" id="KW-0813">Transport</keyword>
<dbReference type="NCBIfam" id="NF009980">
    <property type="entry name" value="PRK13446.1"/>
    <property type="match status" value="1"/>
</dbReference>
<keyword evidence="6 13" id="KW-0375">Hydrogen ion transport</keyword>
<dbReference type="Pfam" id="PF00401">
    <property type="entry name" value="ATP-synt_DE"/>
    <property type="match status" value="1"/>
</dbReference>
<evidence type="ECO:0000256" key="5">
    <source>
        <dbReference type="ARBA" id="ARBA00022448"/>
    </source>
</evidence>
<evidence type="ECO:0000256" key="14">
    <source>
        <dbReference type="RuleBase" id="RU003656"/>
    </source>
</evidence>
<keyword evidence="13" id="KW-1003">Cell membrane</keyword>
<dbReference type="PANTHER" id="PTHR13822">
    <property type="entry name" value="ATP SYNTHASE DELTA/EPSILON CHAIN"/>
    <property type="match status" value="1"/>
</dbReference>
<keyword evidence="10 13" id="KW-0066">ATP synthesis</keyword>
<dbReference type="NCBIfam" id="NF009977">
    <property type="entry name" value="PRK13442.1"/>
    <property type="match status" value="1"/>
</dbReference>
<dbReference type="Gene3D" id="1.20.5.440">
    <property type="entry name" value="ATP synthase delta/epsilon subunit, C-terminal domain"/>
    <property type="match status" value="1"/>
</dbReference>
<evidence type="ECO:0000256" key="4">
    <source>
        <dbReference type="ARBA" id="ARBA00014480"/>
    </source>
</evidence>
<dbReference type="HAMAP" id="MF_00530">
    <property type="entry name" value="ATP_synth_epsil_bac"/>
    <property type="match status" value="1"/>
</dbReference>
<feature type="domain" description="ATP synthase epsilon subunit C-terminal" evidence="15">
    <location>
        <begin position="86"/>
        <end position="130"/>
    </location>
</feature>
<comment type="similarity">
    <text evidence="3 13 14">Belongs to the ATPase epsilon chain family.</text>
</comment>
<evidence type="ECO:0000313" key="17">
    <source>
        <dbReference type="EMBL" id="MDN4592775.1"/>
    </source>
</evidence>
<name>A0ABT8IJ16_9BACL</name>
<comment type="caution">
    <text evidence="17">The sequence shown here is derived from an EMBL/GenBank/DDBJ whole genome shotgun (WGS) entry which is preliminary data.</text>
</comment>
<dbReference type="InterPro" id="IPR020547">
    <property type="entry name" value="ATP_synth_F1_esu_C"/>
</dbReference>
<reference evidence="17" key="1">
    <citation type="submission" date="2022-08" db="EMBL/GenBank/DDBJ databases">
        <title>Polycladomyces zharkentsis sp. nov., a novel thermophilic CMC and starch-degrading bacterium isolated from a geothermal spring in Kazakhstan.</title>
        <authorList>
            <person name="Mashzhan A."/>
            <person name="Kistaubaeva A."/>
            <person name="Javier-Lopez R."/>
            <person name="Birkeland N.-K."/>
        </authorList>
    </citation>
    <scope>NUCLEOTIDE SEQUENCE</scope>
    <source>
        <strain evidence="17">KSR 13</strain>
    </source>
</reference>
<dbReference type="RefSeq" id="WP_301237493.1">
    <property type="nucleotide sequence ID" value="NZ_JANRHH010000013.1"/>
</dbReference>
<comment type="subunit">
    <text evidence="13 14">F-type ATPases have 2 components, CF(1) - the catalytic core - and CF(0) - the membrane proton channel. CF(1) has five subunits: alpha(3), beta(3), gamma(1), delta(1), epsilon(1). CF(0) has three main subunits: a, b and c.</text>
</comment>
<keyword evidence="9 13" id="KW-0139">CF(1)</keyword>
<dbReference type="NCBIfam" id="NF001846">
    <property type="entry name" value="PRK00571.1-3"/>
    <property type="match status" value="1"/>
</dbReference>